<sequence length="347" mass="36608">MGRTMRLGSGPTPEPGFGFGVSGLDRALGPLIRGENALWGLDREMASDIRDRIGAAASPSRHYDARTLDRLREDVAAEPGLTAIVDLTDVGDELTGTSWAARMRECACAVFASASVCHWLVPRVCVDAVSWNWPAQCVLSVDEREVTVCRADGRTTGHLRVPLDSDAPAGARRSALGAANLGRGLRVARIERGWSQAELGRRVGVSASAISQMERGRLGLSLETVIEVSEQLGVTIDDLLRGDTAGWFIAVNRPGIASESASARVGSGQDAVAREAMHTQILGGGGTLTPPVGPSGRITILVGSGQICVERAPQRTLVRAGDIVDITRAVGVSVSNLGSHDAVLFWF</sequence>
<comment type="caution">
    <text evidence="3">The sequence shown here is derived from an EMBL/GenBank/DDBJ whole genome shotgun (WGS) entry which is preliminary data.</text>
</comment>
<name>A0ABW6RUV1_9NOCA</name>
<proteinExistence type="predicted"/>
<dbReference type="InterPro" id="IPR010982">
    <property type="entry name" value="Lambda_DNA-bd_dom_sf"/>
</dbReference>
<dbReference type="Proteomes" id="UP001601992">
    <property type="component" value="Unassembled WGS sequence"/>
</dbReference>
<feature type="domain" description="HTH cro/C1-type" evidence="2">
    <location>
        <begin position="185"/>
        <end position="239"/>
    </location>
</feature>
<dbReference type="SMART" id="SM00530">
    <property type="entry name" value="HTH_XRE"/>
    <property type="match status" value="1"/>
</dbReference>
<dbReference type="EMBL" id="JBIAQY010000002">
    <property type="protein sequence ID" value="MFF3567795.1"/>
    <property type="molecule type" value="Genomic_DNA"/>
</dbReference>
<dbReference type="Pfam" id="PF01381">
    <property type="entry name" value="HTH_3"/>
    <property type="match status" value="1"/>
</dbReference>
<dbReference type="CDD" id="cd00093">
    <property type="entry name" value="HTH_XRE"/>
    <property type="match status" value="1"/>
</dbReference>
<dbReference type="SUPFAM" id="SSF47413">
    <property type="entry name" value="lambda repressor-like DNA-binding domains"/>
    <property type="match status" value="1"/>
</dbReference>
<evidence type="ECO:0000313" key="4">
    <source>
        <dbReference type="Proteomes" id="UP001601992"/>
    </source>
</evidence>
<dbReference type="PANTHER" id="PTHR46797">
    <property type="entry name" value="HTH-TYPE TRANSCRIPTIONAL REGULATOR"/>
    <property type="match status" value="1"/>
</dbReference>
<evidence type="ECO:0000313" key="3">
    <source>
        <dbReference type="EMBL" id="MFF3567795.1"/>
    </source>
</evidence>
<keyword evidence="1" id="KW-0238">DNA-binding</keyword>
<reference evidence="3 4" key="1">
    <citation type="submission" date="2024-10" db="EMBL/GenBank/DDBJ databases">
        <title>The Natural Products Discovery Center: Release of the First 8490 Sequenced Strains for Exploring Actinobacteria Biosynthetic Diversity.</title>
        <authorList>
            <person name="Kalkreuter E."/>
            <person name="Kautsar S.A."/>
            <person name="Yang D."/>
            <person name="Bader C.D."/>
            <person name="Teijaro C.N."/>
            <person name="Fluegel L."/>
            <person name="Davis C.M."/>
            <person name="Simpson J.R."/>
            <person name="Lauterbach L."/>
            <person name="Steele A.D."/>
            <person name="Gui C."/>
            <person name="Meng S."/>
            <person name="Li G."/>
            <person name="Viehrig K."/>
            <person name="Ye F."/>
            <person name="Su P."/>
            <person name="Kiefer A.F."/>
            <person name="Nichols A."/>
            <person name="Cepeda A.J."/>
            <person name="Yan W."/>
            <person name="Fan B."/>
            <person name="Jiang Y."/>
            <person name="Adhikari A."/>
            <person name="Zheng C.-J."/>
            <person name="Schuster L."/>
            <person name="Cowan T.M."/>
            <person name="Smanski M.J."/>
            <person name="Chevrette M.G."/>
            <person name="De Carvalho L.P.S."/>
            <person name="Shen B."/>
        </authorList>
    </citation>
    <scope>NUCLEOTIDE SEQUENCE [LARGE SCALE GENOMIC DNA]</scope>
    <source>
        <strain evidence="3 4">NPDC002593</strain>
    </source>
</reference>
<gene>
    <name evidence="3" type="ORF">ACFYXQ_08410</name>
</gene>
<dbReference type="InterPro" id="IPR011051">
    <property type="entry name" value="RmlC_Cupin_sf"/>
</dbReference>
<dbReference type="InterPro" id="IPR050807">
    <property type="entry name" value="TransReg_Diox_bact_type"/>
</dbReference>
<dbReference type="Gene3D" id="1.10.260.40">
    <property type="entry name" value="lambda repressor-like DNA-binding domains"/>
    <property type="match status" value="1"/>
</dbReference>
<dbReference type="RefSeq" id="WP_387403008.1">
    <property type="nucleotide sequence ID" value="NZ_JBIAQY010000002.1"/>
</dbReference>
<organism evidence="3 4">
    <name type="scientific">Nocardia jiangxiensis</name>
    <dbReference type="NCBI Taxonomy" id="282685"/>
    <lineage>
        <taxon>Bacteria</taxon>
        <taxon>Bacillati</taxon>
        <taxon>Actinomycetota</taxon>
        <taxon>Actinomycetes</taxon>
        <taxon>Mycobacteriales</taxon>
        <taxon>Nocardiaceae</taxon>
        <taxon>Nocardia</taxon>
    </lineage>
</organism>
<dbReference type="InterPro" id="IPR001387">
    <property type="entry name" value="Cro/C1-type_HTH"/>
</dbReference>
<evidence type="ECO:0000259" key="2">
    <source>
        <dbReference type="PROSITE" id="PS50943"/>
    </source>
</evidence>
<protein>
    <submittedName>
        <fullName evidence="3">Helix-turn-helix domain-containing protein</fullName>
    </submittedName>
</protein>
<dbReference type="PANTHER" id="PTHR46797:SF1">
    <property type="entry name" value="METHYLPHOSPHONATE SYNTHASE"/>
    <property type="match status" value="1"/>
</dbReference>
<dbReference type="PROSITE" id="PS50943">
    <property type="entry name" value="HTH_CROC1"/>
    <property type="match status" value="1"/>
</dbReference>
<accession>A0ABW6RUV1</accession>
<dbReference type="SUPFAM" id="SSF51182">
    <property type="entry name" value="RmlC-like cupins"/>
    <property type="match status" value="1"/>
</dbReference>
<evidence type="ECO:0000256" key="1">
    <source>
        <dbReference type="ARBA" id="ARBA00023125"/>
    </source>
</evidence>
<keyword evidence="4" id="KW-1185">Reference proteome</keyword>